<evidence type="ECO:0000313" key="3">
    <source>
        <dbReference type="Proteomes" id="UP000054538"/>
    </source>
</evidence>
<accession>A0A0D0EBP0</accession>
<dbReference type="EMBL" id="KN824913">
    <property type="protein sequence ID" value="KIK97955.1"/>
    <property type="molecule type" value="Genomic_DNA"/>
</dbReference>
<dbReference type="STRING" id="930991.A0A0D0EBP0"/>
<dbReference type="InterPro" id="IPR046341">
    <property type="entry name" value="SET_dom_sf"/>
</dbReference>
<reference evidence="3" key="2">
    <citation type="submission" date="2015-01" db="EMBL/GenBank/DDBJ databases">
        <title>Evolutionary Origins and Diversification of the Mycorrhizal Mutualists.</title>
        <authorList>
            <consortium name="DOE Joint Genome Institute"/>
            <consortium name="Mycorrhizal Genomics Consortium"/>
            <person name="Kohler A."/>
            <person name="Kuo A."/>
            <person name="Nagy L.G."/>
            <person name="Floudas D."/>
            <person name="Copeland A."/>
            <person name="Barry K.W."/>
            <person name="Cichocki N."/>
            <person name="Veneault-Fourrey C."/>
            <person name="LaButti K."/>
            <person name="Lindquist E.A."/>
            <person name="Lipzen A."/>
            <person name="Lundell T."/>
            <person name="Morin E."/>
            <person name="Murat C."/>
            <person name="Riley R."/>
            <person name="Ohm R."/>
            <person name="Sun H."/>
            <person name="Tunlid A."/>
            <person name="Henrissat B."/>
            <person name="Grigoriev I.V."/>
            <person name="Hibbett D.S."/>
            <person name="Martin F."/>
        </authorList>
    </citation>
    <scope>NUCLEOTIDE SEQUENCE [LARGE SCALE GENOMIC DNA]</scope>
    <source>
        <strain evidence="3">Ve08.2h10</strain>
    </source>
</reference>
<gene>
    <name evidence="2" type="ORF">PAXRUDRAFT_824421</name>
</gene>
<dbReference type="AlphaFoldDB" id="A0A0D0EBP0"/>
<dbReference type="InterPro" id="IPR001214">
    <property type="entry name" value="SET_dom"/>
</dbReference>
<keyword evidence="3" id="KW-1185">Reference proteome</keyword>
<dbReference type="GO" id="GO:0005634">
    <property type="term" value="C:nucleus"/>
    <property type="evidence" value="ECO:0007669"/>
    <property type="project" value="TreeGrafter"/>
</dbReference>
<dbReference type="OrthoDB" id="1028014at2759"/>
<organism evidence="2 3">
    <name type="scientific">Paxillus rubicundulus Ve08.2h10</name>
    <dbReference type="NCBI Taxonomy" id="930991"/>
    <lineage>
        <taxon>Eukaryota</taxon>
        <taxon>Fungi</taxon>
        <taxon>Dikarya</taxon>
        <taxon>Basidiomycota</taxon>
        <taxon>Agaricomycotina</taxon>
        <taxon>Agaricomycetes</taxon>
        <taxon>Agaricomycetidae</taxon>
        <taxon>Boletales</taxon>
        <taxon>Paxilineae</taxon>
        <taxon>Paxillaceae</taxon>
        <taxon>Paxillus</taxon>
    </lineage>
</organism>
<dbReference type="Pfam" id="PF00856">
    <property type="entry name" value="SET"/>
    <property type="match status" value="1"/>
</dbReference>
<protein>
    <recommendedName>
        <fullName evidence="1">SET domain-containing protein</fullName>
    </recommendedName>
</protein>
<dbReference type="PANTHER" id="PTHR12197:SF294">
    <property type="entry name" value="POTENTIAL PROTEIN LYSINE METHYLTRANSFERASE SET6"/>
    <property type="match status" value="1"/>
</dbReference>
<dbReference type="SUPFAM" id="SSF82199">
    <property type="entry name" value="SET domain"/>
    <property type="match status" value="1"/>
</dbReference>
<dbReference type="PANTHER" id="PTHR12197">
    <property type="entry name" value="HISTONE-LYSINE N-METHYLTRANSFERASE SMYD"/>
    <property type="match status" value="1"/>
</dbReference>
<dbReference type="HOGENOM" id="CLU_038964_1_0_1"/>
<dbReference type="Gene3D" id="2.170.270.10">
    <property type="entry name" value="SET domain"/>
    <property type="match status" value="1"/>
</dbReference>
<evidence type="ECO:0000259" key="1">
    <source>
        <dbReference type="PROSITE" id="PS50280"/>
    </source>
</evidence>
<reference evidence="2 3" key="1">
    <citation type="submission" date="2014-04" db="EMBL/GenBank/DDBJ databases">
        <authorList>
            <consortium name="DOE Joint Genome Institute"/>
            <person name="Kuo A."/>
            <person name="Kohler A."/>
            <person name="Jargeat P."/>
            <person name="Nagy L.G."/>
            <person name="Floudas D."/>
            <person name="Copeland A."/>
            <person name="Barry K.W."/>
            <person name="Cichocki N."/>
            <person name="Veneault-Fourrey C."/>
            <person name="LaButti K."/>
            <person name="Lindquist E.A."/>
            <person name="Lipzen A."/>
            <person name="Lundell T."/>
            <person name="Morin E."/>
            <person name="Murat C."/>
            <person name="Sun H."/>
            <person name="Tunlid A."/>
            <person name="Henrissat B."/>
            <person name="Grigoriev I.V."/>
            <person name="Hibbett D.S."/>
            <person name="Martin F."/>
            <person name="Nordberg H.P."/>
            <person name="Cantor M.N."/>
            <person name="Hua S.X."/>
        </authorList>
    </citation>
    <scope>NUCLEOTIDE SEQUENCE [LARGE SCALE GENOMIC DNA]</scope>
    <source>
        <strain evidence="2 3">Ve08.2h10</strain>
    </source>
</reference>
<dbReference type="PROSITE" id="PS50280">
    <property type="entry name" value="SET"/>
    <property type="match status" value="1"/>
</dbReference>
<evidence type="ECO:0000313" key="2">
    <source>
        <dbReference type="EMBL" id="KIK97955.1"/>
    </source>
</evidence>
<dbReference type="Proteomes" id="UP000054538">
    <property type="component" value="Unassembled WGS sequence"/>
</dbReference>
<dbReference type="InterPro" id="IPR050869">
    <property type="entry name" value="H3K4_H4K5_MeTrfase"/>
</dbReference>
<dbReference type="InParanoid" id="A0A0D0EBP0"/>
<proteinExistence type="predicted"/>
<name>A0A0D0EBP0_9AGAM</name>
<sequence>MQSGPATFASDYLELRTTTFGGRSFFAIWDIKPGTRIHSSEAPFAHVVYKDYRREVCAQCFAYSASDHIPPIVGASRTWNVKWSREGAATAWFCNETCKEVWQRDEASSLLIEVDAILTKSRMTTRKKFKSPQEEVNFKAVLPSFEAGDKTTNQAVIDQAWATAEALVASKANLALYCSTLHLEDMEFEIARLIASAIVHRYSDDRIDRSEPSQAIPRKPWSQFLDLQKNELRSVQTRPYMLSAYLRTYVFLCNALPRHFQPYVNTVREVLARDTGNSFGIWDGDRRDEMMGWGIWVSASYFNHSCTPSVQKVRQGRVLHLETTREIQAGEELCISYIETDLPVAERRRELEESWFFTCRCYRCEKDSSPQ</sequence>
<feature type="domain" description="SET" evidence="1">
    <location>
        <begin position="11"/>
        <end position="338"/>
    </location>
</feature>